<dbReference type="Proteomes" id="UP000000644">
    <property type="component" value="Chromosome"/>
</dbReference>
<organism evidence="5 6">
    <name type="scientific">Polaromonas naphthalenivorans (strain CJ2)</name>
    <dbReference type="NCBI Taxonomy" id="365044"/>
    <lineage>
        <taxon>Bacteria</taxon>
        <taxon>Pseudomonadati</taxon>
        <taxon>Pseudomonadota</taxon>
        <taxon>Betaproteobacteria</taxon>
        <taxon>Burkholderiales</taxon>
        <taxon>Comamonadaceae</taxon>
        <taxon>Polaromonas</taxon>
    </lineage>
</organism>
<dbReference type="eggNOG" id="COG2890">
    <property type="taxonomic scope" value="Bacteria"/>
</dbReference>
<dbReference type="PROSITE" id="PS00092">
    <property type="entry name" value="N6_MTASE"/>
    <property type="match status" value="1"/>
</dbReference>
<dbReference type="InterPro" id="IPR017127">
    <property type="entry name" value="Ribosome_uL3_MTase"/>
</dbReference>
<keyword evidence="2 5" id="KW-0808">Transferase</keyword>
<dbReference type="PANTHER" id="PTHR47806:SF1">
    <property type="entry name" value="RIBOSOMAL PROTEIN UL3 GLUTAMINE METHYLTRANSFERASE"/>
    <property type="match status" value="1"/>
</dbReference>
<protein>
    <submittedName>
        <fullName evidence="5">[LSU ribosomal protein L3P]-glutamine N5-methyltransferase</fullName>
        <ecNumber evidence="5">2.1.1.-</ecNumber>
    </submittedName>
</protein>
<gene>
    <name evidence="5" type="ordered locus">Pnap_1809</name>
</gene>
<evidence type="ECO:0000256" key="3">
    <source>
        <dbReference type="ARBA" id="ARBA00022691"/>
    </source>
</evidence>
<keyword evidence="5" id="KW-0689">Ribosomal protein</keyword>
<dbReference type="EMBL" id="CP000529">
    <property type="protein sequence ID" value="ABM37119.1"/>
    <property type="molecule type" value="Genomic_DNA"/>
</dbReference>
<dbReference type="CDD" id="cd02440">
    <property type="entry name" value="AdoMet_MTases"/>
    <property type="match status" value="1"/>
</dbReference>
<evidence type="ECO:0000313" key="5">
    <source>
        <dbReference type="EMBL" id="ABM37119.1"/>
    </source>
</evidence>
<dbReference type="SUPFAM" id="SSF53335">
    <property type="entry name" value="S-adenosyl-L-methionine-dependent methyltransferases"/>
    <property type="match status" value="1"/>
</dbReference>
<dbReference type="Pfam" id="PF05175">
    <property type="entry name" value="MTS"/>
    <property type="match status" value="1"/>
</dbReference>
<dbReference type="NCBIfam" id="TIGR03533">
    <property type="entry name" value="L3_gln_methyl"/>
    <property type="match status" value="1"/>
</dbReference>
<evidence type="ECO:0000256" key="2">
    <source>
        <dbReference type="ARBA" id="ARBA00022679"/>
    </source>
</evidence>
<dbReference type="Gene3D" id="1.10.8.10">
    <property type="entry name" value="DNA helicase RuvA subunit, C-terminal domain"/>
    <property type="match status" value="1"/>
</dbReference>
<dbReference type="KEGG" id="pna:Pnap_1809"/>
<keyword evidence="1 5" id="KW-0489">Methyltransferase</keyword>
<dbReference type="Gene3D" id="3.40.50.150">
    <property type="entry name" value="Vaccinia Virus protein VP39"/>
    <property type="match status" value="1"/>
</dbReference>
<evidence type="ECO:0000313" key="6">
    <source>
        <dbReference type="Proteomes" id="UP000000644"/>
    </source>
</evidence>
<dbReference type="OrthoDB" id="9800643at2"/>
<accession>A1VN91</accession>
<dbReference type="PANTHER" id="PTHR47806">
    <property type="entry name" value="50S RIBOSOMAL PROTEIN L3 GLUTAMINE METHYLTRANSFERASE"/>
    <property type="match status" value="1"/>
</dbReference>
<name>A1VN91_POLNA</name>
<dbReference type="GO" id="GO:0032259">
    <property type="term" value="P:methylation"/>
    <property type="evidence" value="ECO:0007669"/>
    <property type="project" value="UniProtKB-KW"/>
</dbReference>
<dbReference type="NCBIfam" id="TIGR00536">
    <property type="entry name" value="hemK_fam"/>
    <property type="match status" value="1"/>
</dbReference>
<dbReference type="PIRSF" id="PIRSF037167">
    <property type="entry name" value="Mtase_YfcB_prd"/>
    <property type="match status" value="1"/>
</dbReference>
<dbReference type="InterPro" id="IPR007848">
    <property type="entry name" value="Small_mtfrase_dom"/>
</dbReference>
<dbReference type="InterPro" id="IPR002052">
    <property type="entry name" value="DNA_methylase_N6_adenine_CS"/>
</dbReference>
<dbReference type="EC" id="2.1.1.-" evidence="5"/>
<dbReference type="RefSeq" id="WP_011801200.1">
    <property type="nucleotide sequence ID" value="NC_008781.1"/>
</dbReference>
<evidence type="ECO:0000256" key="1">
    <source>
        <dbReference type="ARBA" id="ARBA00022603"/>
    </source>
</evidence>
<dbReference type="AlphaFoldDB" id="A1VN91"/>
<dbReference type="GO" id="GO:0036009">
    <property type="term" value="F:protein-glutamine N-methyltransferase activity"/>
    <property type="evidence" value="ECO:0007669"/>
    <property type="project" value="InterPro"/>
</dbReference>
<dbReference type="STRING" id="365044.Pnap_1809"/>
<keyword evidence="6" id="KW-1185">Reference proteome</keyword>
<dbReference type="InterPro" id="IPR004556">
    <property type="entry name" value="HemK-like"/>
</dbReference>
<dbReference type="GO" id="GO:0003676">
    <property type="term" value="F:nucleic acid binding"/>
    <property type="evidence" value="ECO:0007669"/>
    <property type="project" value="InterPro"/>
</dbReference>
<keyword evidence="3" id="KW-0949">S-adenosyl-L-methionine</keyword>
<dbReference type="HOGENOM" id="CLU_018398_5_1_4"/>
<sequence length="298" mass="32422">MTTTPTPTVTVLEVIEQMADRLDAAGLSFSDGYGHGTTNAFDEAAWLVLWKLGLELDDLESVENRPVSPEDQAQVALLVDTRIATRKPAAYLTHEAWLMGVPFYVDERVIIPRSFIAELLDDGSIDDWLSDETQRVLDLCTGNGSLAILAAMTYPEVVVDAADISPDALAVARINVDRHQLASRITLIESDGLANCPGGYDLILCNPPYVNAASMAALPAEFRAEPGLALAGGADGMDFIRSLFLNAAAQMNENAVLVLEIGNERENFERAFPHLKPFWFETSAGSDQVLLLTWEQLA</sequence>
<feature type="domain" description="Methyltransferase small" evidence="4">
    <location>
        <begin position="131"/>
        <end position="214"/>
    </location>
</feature>
<keyword evidence="5" id="KW-0687">Ribonucleoprotein</keyword>
<dbReference type="GO" id="GO:0005840">
    <property type="term" value="C:ribosome"/>
    <property type="evidence" value="ECO:0007669"/>
    <property type="project" value="UniProtKB-KW"/>
</dbReference>
<reference evidence="6" key="1">
    <citation type="journal article" date="2009" name="Environ. Microbiol.">
        <title>The genome of Polaromonas naphthalenivorans strain CJ2, isolated from coal tar-contaminated sediment, reveals physiological and metabolic versatility and evolution through extensive horizontal gene transfer.</title>
        <authorList>
            <person name="Yagi J.M."/>
            <person name="Sims D."/>
            <person name="Brettin T."/>
            <person name="Bruce D."/>
            <person name="Madsen E.L."/>
        </authorList>
    </citation>
    <scope>NUCLEOTIDE SEQUENCE [LARGE SCALE GENOMIC DNA]</scope>
    <source>
        <strain evidence="6">CJ2</strain>
    </source>
</reference>
<proteinExistence type="predicted"/>
<dbReference type="GO" id="GO:0005829">
    <property type="term" value="C:cytosol"/>
    <property type="evidence" value="ECO:0007669"/>
    <property type="project" value="TreeGrafter"/>
</dbReference>
<dbReference type="InterPro" id="IPR029063">
    <property type="entry name" value="SAM-dependent_MTases_sf"/>
</dbReference>
<evidence type="ECO:0000259" key="4">
    <source>
        <dbReference type="Pfam" id="PF05175"/>
    </source>
</evidence>